<dbReference type="Pfam" id="PF13649">
    <property type="entry name" value="Methyltransf_25"/>
    <property type="match status" value="1"/>
</dbReference>
<dbReference type="InterPro" id="IPR041698">
    <property type="entry name" value="Methyltransf_25"/>
</dbReference>
<reference evidence="2 3" key="1">
    <citation type="submission" date="2016-10" db="EMBL/GenBank/DDBJ databases">
        <title>Draft genome sequence of Coniochaeta ligniaria NRRL30616, a lignocellulolytic fungus for bioabatement of inhibitors in plant biomass hydrolysates.</title>
        <authorList>
            <consortium name="DOE Joint Genome Institute"/>
            <person name="Jimenez D.J."/>
            <person name="Hector R.E."/>
            <person name="Riley R."/>
            <person name="Sun H."/>
            <person name="Grigoriev I.V."/>
            <person name="Van Elsas J.D."/>
            <person name="Nichols N.N."/>
        </authorList>
    </citation>
    <scope>NUCLEOTIDE SEQUENCE [LARGE SCALE GENOMIC DNA]</scope>
    <source>
        <strain evidence="2 3">NRRL 30616</strain>
    </source>
</reference>
<dbReference type="GO" id="GO:0008168">
    <property type="term" value="F:methyltransferase activity"/>
    <property type="evidence" value="ECO:0007669"/>
    <property type="project" value="UniProtKB-KW"/>
</dbReference>
<dbReference type="SUPFAM" id="SSF53335">
    <property type="entry name" value="S-adenosyl-L-methionine-dependent methyltransferases"/>
    <property type="match status" value="1"/>
</dbReference>
<accession>A0A1J7JIJ9</accession>
<dbReference type="EMBL" id="KV875098">
    <property type="protein sequence ID" value="OIW29108.1"/>
    <property type="molecule type" value="Genomic_DNA"/>
</dbReference>
<dbReference type="Proteomes" id="UP000182658">
    <property type="component" value="Unassembled WGS sequence"/>
</dbReference>
<dbReference type="STRING" id="1408157.A0A1J7JIJ9"/>
<protein>
    <submittedName>
        <fullName evidence="2">S-adenosyl-L-methionine-dependent methyltransferase</fullName>
    </submittedName>
</protein>
<dbReference type="InParanoid" id="A0A1J7JIJ9"/>
<evidence type="ECO:0000313" key="2">
    <source>
        <dbReference type="EMBL" id="OIW29108.1"/>
    </source>
</evidence>
<gene>
    <name evidence="2" type="ORF">CONLIGDRAFT_645247</name>
</gene>
<name>A0A1J7JIJ9_9PEZI</name>
<keyword evidence="3" id="KW-1185">Reference proteome</keyword>
<dbReference type="Gene3D" id="3.40.50.150">
    <property type="entry name" value="Vaccinia Virus protein VP39"/>
    <property type="match status" value="1"/>
</dbReference>
<dbReference type="InterPro" id="IPR029063">
    <property type="entry name" value="SAM-dependent_MTases_sf"/>
</dbReference>
<sequence>MADLILRPPEELQKCLLENDRRPDPDHTLAAIKHRQRLVRFWGVTRGASVLEIGCGQGDCTVVLADAVGSEGTVVGIDPGADDYGTPSLRAAHKHVKASVVGKQIEFVRSDAAGYLTSPTVLDRYDFIVLSHCVWYLAEPGLLTEIFELAYRYGRAPTVLLAEYGSVTSVPAAIPHVLAAVAVNALESLLRAPSFRNIKCTATPRQMRDAAAKGGWVMSTSEFLEPEEAQRDGWREVVMILEKPYSKMFEDHVESLDVGEKTKSMLLAARDAVHESVQRVDGGLAKIRNMDVWAARFELAEASS</sequence>
<organism evidence="2 3">
    <name type="scientific">Coniochaeta ligniaria NRRL 30616</name>
    <dbReference type="NCBI Taxonomy" id="1408157"/>
    <lineage>
        <taxon>Eukaryota</taxon>
        <taxon>Fungi</taxon>
        <taxon>Dikarya</taxon>
        <taxon>Ascomycota</taxon>
        <taxon>Pezizomycotina</taxon>
        <taxon>Sordariomycetes</taxon>
        <taxon>Sordariomycetidae</taxon>
        <taxon>Coniochaetales</taxon>
        <taxon>Coniochaetaceae</taxon>
        <taxon>Coniochaeta</taxon>
    </lineage>
</organism>
<keyword evidence="2" id="KW-0808">Transferase</keyword>
<keyword evidence="2" id="KW-0489">Methyltransferase</keyword>
<feature type="domain" description="Methyltransferase" evidence="1">
    <location>
        <begin position="50"/>
        <end position="147"/>
    </location>
</feature>
<proteinExistence type="predicted"/>
<dbReference type="OrthoDB" id="8300214at2759"/>
<dbReference type="GO" id="GO:0032259">
    <property type="term" value="P:methylation"/>
    <property type="evidence" value="ECO:0007669"/>
    <property type="project" value="UniProtKB-KW"/>
</dbReference>
<dbReference type="AlphaFoldDB" id="A0A1J7JIJ9"/>
<evidence type="ECO:0000259" key="1">
    <source>
        <dbReference type="Pfam" id="PF13649"/>
    </source>
</evidence>
<evidence type="ECO:0000313" key="3">
    <source>
        <dbReference type="Proteomes" id="UP000182658"/>
    </source>
</evidence>
<dbReference type="CDD" id="cd02440">
    <property type="entry name" value="AdoMet_MTases"/>
    <property type="match status" value="1"/>
</dbReference>